<evidence type="ECO:0000313" key="2">
    <source>
        <dbReference type="EMBL" id="OGZ08915.1"/>
    </source>
</evidence>
<gene>
    <name evidence="2" type="ORF">A3D67_01475</name>
</gene>
<reference evidence="2 3" key="1">
    <citation type="journal article" date="2016" name="Nat. Commun.">
        <title>Thousands of microbial genomes shed light on interconnected biogeochemical processes in an aquifer system.</title>
        <authorList>
            <person name="Anantharaman K."/>
            <person name="Brown C.T."/>
            <person name="Hug L.A."/>
            <person name="Sharon I."/>
            <person name="Castelle C.J."/>
            <person name="Probst A.J."/>
            <person name="Thomas B.C."/>
            <person name="Singh A."/>
            <person name="Wilkins M.J."/>
            <person name="Karaoz U."/>
            <person name="Brodie E.L."/>
            <person name="Williams K.H."/>
            <person name="Hubbard S.S."/>
            <person name="Banfield J.F."/>
        </authorList>
    </citation>
    <scope>NUCLEOTIDE SEQUENCE [LARGE SCALE GENOMIC DNA]</scope>
</reference>
<keyword evidence="1" id="KW-0472">Membrane</keyword>
<proteinExistence type="predicted"/>
<dbReference type="AlphaFoldDB" id="A0A1G2D5K6"/>
<accession>A0A1G2D5K6</accession>
<evidence type="ECO:0000256" key="1">
    <source>
        <dbReference type="SAM" id="Phobius"/>
    </source>
</evidence>
<feature type="transmembrane region" description="Helical" evidence="1">
    <location>
        <begin position="49"/>
        <end position="67"/>
    </location>
</feature>
<comment type="caution">
    <text evidence="2">The sequence shown here is derived from an EMBL/GenBank/DDBJ whole genome shotgun (WGS) entry which is preliminary data.</text>
</comment>
<keyword evidence="1" id="KW-1133">Transmembrane helix</keyword>
<sequence length="77" mass="8771">MKNLAEIMGVPNQVVETMRLWILLNTVTFFLFVVAATLFLGVESTPGDTLAYLMLLGLWVMMGMSELRKIRRLIPVR</sequence>
<protein>
    <submittedName>
        <fullName evidence="2">Uncharacterized protein</fullName>
    </submittedName>
</protein>
<keyword evidence="1" id="KW-0812">Transmembrane</keyword>
<name>A0A1G2D5K6_9BACT</name>
<organism evidence="2 3">
    <name type="scientific">Candidatus Lloydbacteria bacterium RIFCSPHIGHO2_02_FULL_51_22</name>
    <dbReference type="NCBI Taxonomy" id="1798663"/>
    <lineage>
        <taxon>Bacteria</taxon>
        <taxon>Candidatus Lloydiibacteriota</taxon>
    </lineage>
</organism>
<dbReference type="EMBL" id="MHLN01000055">
    <property type="protein sequence ID" value="OGZ08915.1"/>
    <property type="molecule type" value="Genomic_DNA"/>
</dbReference>
<evidence type="ECO:0000313" key="3">
    <source>
        <dbReference type="Proteomes" id="UP000178099"/>
    </source>
</evidence>
<dbReference type="Proteomes" id="UP000178099">
    <property type="component" value="Unassembled WGS sequence"/>
</dbReference>
<feature type="transmembrane region" description="Helical" evidence="1">
    <location>
        <begin position="20"/>
        <end position="43"/>
    </location>
</feature>